<comment type="function">
    <text evidence="4">Responsible for synthesis of pseudouridine from uracil.</text>
</comment>
<sequence length="293" mass="33542">MEFNFILPENFEPQSVKHLLEKTWLVPRKQRYFLRLKKHFWVNGVLVSDQHILVSTDRIKICFDSEDFSELFVPFGDKNLADLIYEDDHVAIANKPEGMKTHGNEKNELGLQNHVAAAVGHGVFVVHRLDQSTSGAVLFAKNQFVLPILGRMFEENLIHREYLALVHGHFSSPVITIDQPIGKNRHDKRKQIVTPTGKRAVTHLSVLTEYKKSSLIKLTLDTGRTHQIRVHLSALTAPIFGDLLYGNDTHEPRLMLHAQKISWPDPFTGEMREVLAPSKTFDARCQQEQDNQD</sequence>
<evidence type="ECO:0000256" key="4">
    <source>
        <dbReference type="RuleBase" id="RU362028"/>
    </source>
</evidence>
<proteinExistence type="inferred from homology"/>
<dbReference type="InterPro" id="IPR020103">
    <property type="entry name" value="PsdUridine_synth_cat_dom_sf"/>
</dbReference>
<evidence type="ECO:0000256" key="3">
    <source>
        <dbReference type="PIRSR" id="PIRSR606225-1"/>
    </source>
</evidence>
<feature type="active site" evidence="3">
    <location>
        <position position="130"/>
    </location>
</feature>
<dbReference type="EMBL" id="WITJ01000018">
    <property type="protein sequence ID" value="MQW40412.1"/>
    <property type="molecule type" value="Genomic_DNA"/>
</dbReference>
<dbReference type="GO" id="GO:0009982">
    <property type="term" value="F:pseudouridine synthase activity"/>
    <property type="evidence" value="ECO:0007669"/>
    <property type="project" value="InterPro"/>
</dbReference>
<dbReference type="RefSeq" id="WP_153497044.1">
    <property type="nucleotide sequence ID" value="NZ_CAXYUY010000013.1"/>
</dbReference>
<name>A0A7X1ZBT5_9LACT</name>
<dbReference type="InterPro" id="IPR006145">
    <property type="entry name" value="PsdUridine_synth_RsuA/RluA"/>
</dbReference>
<comment type="similarity">
    <text evidence="2 4">Belongs to the pseudouridine synthase RluA family.</text>
</comment>
<evidence type="ECO:0000313" key="6">
    <source>
        <dbReference type="EMBL" id="MQW40412.1"/>
    </source>
</evidence>
<dbReference type="GO" id="GO:0140098">
    <property type="term" value="F:catalytic activity, acting on RNA"/>
    <property type="evidence" value="ECO:0007669"/>
    <property type="project" value="UniProtKB-ARBA"/>
</dbReference>
<organism evidence="6 7">
    <name type="scientific">Lactococcus hircilactis</name>
    <dbReference type="NCBI Taxonomy" id="1494462"/>
    <lineage>
        <taxon>Bacteria</taxon>
        <taxon>Bacillati</taxon>
        <taxon>Bacillota</taxon>
        <taxon>Bacilli</taxon>
        <taxon>Lactobacillales</taxon>
        <taxon>Streptococcaceae</taxon>
        <taxon>Lactococcus</taxon>
    </lineage>
</organism>
<keyword evidence="4" id="KW-0413">Isomerase</keyword>
<reference evidence="6 7" key="1">
    <citation type="submission" date="2019-10" db="EMBL/GenBank/DDBJ databases">
        <authorList>
            <person name="Dong K."/>
        </authorList>
    </citation>
    <scope>NUCLEOTIDE SEQUENCE [LARGE SCALE GENOMIC DNA]</scope>
    <source>
        <strain evidence="6 7">DSM 28960</strain>
    </source>
</reference>
<keyword evidence="7" id="KW-1185">Reference proteome</keyword>
<evidence type="ECO:0000256" key="2">
    <source>
        <dbReference type="ARBA" id="ARBA00010876"/>
    </source>
</evidence>
<dbReference type="AlphaFoldDB" id="A0A7X1ZBT5"/>
<comment type="caution">
    <text evidence="6">The sequence shown here is derived from an EMBL/GenBank/DDBJ whole genome shotgun (WGS) entry which is preliminary data.</text>
</comment>
<dbReference type="PROSITE" id="PS01129">
    <property type="entry name" value="PSI_RLU"/>
    <property type="match status" value="1"/>
</dbReference>
<dbReference type="OrthoDB" id="9773999at2"/>
<accession>A0A7X1ZBT5</accession>
<dbReference type="Gene3D" id="3.30.2350.10">
    <property type="entry name" value="Pseudouridine synthase"/>
    <property type="match status" value="1"/>
</dbReference>
<gene>
    <name evidence="6" type="ORF">GHI93_10835</name>
</gene>
<dbReference type="PANTHER" id="PTHR21600">
    <property type="entry name" value="MITOCHONDRIAL RNA PSEUDOURIDINE SYNTHASE"/>
    <property type="match status" value="1"/>
</dbReference>
<dbReference type="PANTHER" id="PTHR21600:SF87">
    <property type="entry name" value="RNA PSEUDOURIDYLATE SYNTHASE DOMAIN-CONTAINING PROTEIN 1"/>
    <property type="match status" value="1"/>
</dbReference>
<dbReference type="InterPro" id="IPR006225">
    <property type="entry name" value="PsdUridine_synth_RluC/D"/>
</dbReference>
<protein>
    <recommendedName>
        <fullName evidence="4">Pseudouridine synthase</fullName>
        <ecNumber evidence="4">5.4.99.-</ecNumber>
    </recommendedName>
</protein>
<dbReference type="CDD" id="cd02869">
    <property type="entry name" value="PseudoU_synth_RluA_like"/>
    <property type="match status" value="1"/>
</dbReference>
<feature type="domain" description="Pseudouridine synthase RsuA/RluA-like" evidence="5">
    <location>
        <begin position="89"/>
        <end position="234"/>
    </location>
</feature>
<dbReference type="GO" id="GO:0003723">
    <property type="term" value="F:RNA binding"/>
    <property type="evidence" value="ECO:0007669"/>
    <property type="project" value="InterPro"/>
</dbReference>
<dbReference type="Pfam" id="PF00849">
    <property type="entry name" value="PseudoU_synth_2"/>
    <property type="match status" value="1"/>
</dbReference>
<dbReference type="Proteomes" id="UP000439550">
    <property type="component" value="Unassembled WGS sequence"/>
</dbReference>
<dbReference type="EC" id="5.4.99.-" evidence="4"/>
<dbReference type="SUPFAM" id="SSF55120">
    <property type="entry name" value="Pseudouridine synthase"/>
    <property type="match status" value="1"/>
</dbReference>
<comment type="catalytic activity">
    <reaction evidence="1 4">
        <text>a uridine in RNA = a pseudouridine in RNA</text>
        <dbReference type="Rhea" id="RHEA:48348"/>
        <dbReference type="Rhea" id="RHEA-COMP:12068"/>
        <dbReference type="Rhea" id="RHEA-COMP:12069"/>
        <dbReference type="ChEBI" id="CHEBI:65314"/>
        <dbReference type="ChEBI" id="CHEBI:65315"/>
    </reaction>
</comment>
<evidence type="ECO:0000256" key="1">
    <source>
        <dbReference type="ARBA" id="ARBA00000073"/>
    </source>
</evidence>
<dbReference type="GO" id="GO:0000455">
    <property type="term" value="P:enzyme-directed rRNA pseudouridine synthesis"/>
    <property type="evidence" value="ECO:0007669"/>
    <property type="project" value="TreeGrafter"/>
</dbReference>
<dbReference type="InterPro" id="IPR006224">
    <property type="entry name" value="PsdUridine_synth_RluA-like_CS"/>
</dbReference>
<evidence type="ECO:0000313" key="7">
    <source>
        <dbReference type="Proteomes" id="UP000439550"/>
    </source>
</evidence>
<evidence type="ECO:0000259" key="5">
    <source>
        <dbReference type="Pfam" id="PF00849"/>
    </source>
</evidence>
<dbReference type="NCBIfam" id="TIGR00005">
    <property type="entry name" value="rluA_subfam"/>
    <property type="match status" value="1"/>
</dbReference>
<dbReference type="InterPro" id="IPR050188">
    <property type="entry name" value="RluA_PseudoU_synthase"/>
</dbReference>